<evidence type="ECO:0000256" key="3">
    <source>
        <dbReference type="SAM" id="MobiDB-lite"/>
    </source>
</evidence>
<name>A0A846RRG0_9MICC</name>
<dbReference type="Pfam" id="PF13490">
    <property type="entry name" value="zf-HC2"/>
    <property type="match status" value="1"/>
</dbReference>
<accession>A0A846RRG0</accession>
<organism evidence="6 7">
    <name type="scientific">Arthrobacter pigmenti</name>
    <dbReference type="NCBI Taxonomy" id="271432"/>
    <lineage>
        <taxon>Bacteria</taxon>
        <taxon>Bacillati</taxon>
        <taxon>Actinomycetota</taxon>
        <taxon>Actinomycetes</taxon>
        <taxon>Micrococcales</taxon>
        <taxon>Micrococcaceae</taxon>
        <taxon>Arthrobacter</taxon>
    </lineage>
</organism>
<proteinExistence type="predicted"/>
<dbReference type="InterPro" id="IPR027383">
    <property type="entry name" value="Znf_put"/>
</dbReference>
<dbReference type="Proteomes" id="UP000547458">
    <property type="component" value="Unassembled WGS sequence"/>
</dbReference>
<keyword evidence="2" id="KW-0804">Transcription</keyword>
<feature type="transmembrane region" description="Helical" evidence="4">
    <location>
        <begin position="104"/>
        <end position="125"/>
    </location>
</feature>
<feature type="region of interest" description="Disordered" evidence="3">
    <location>
        <begin position="70"/>
        <end position="89"/>
    </location>
</feature>
<keyword evidence="1" id="KW-0805">Transcription regulation</keyword>
<reference evidence="6 7" key="1">
    <citation type="submission" date="2020-03" db="EMBL/GenBank/DDBJ databases">
        <title>Sequencing the genomes of 1000 actinobacteria strains.</title>
        <authorList>
            <person name="Klenk H.-P."/>
        </authorList>
    </citation>
    <scope>NUCLEOTIDE SEQUENCE [LARGE SCALE GENOMIC DNA]</scope>
    <source>
        <strain evidence="6 7">DSM 16403</strain>
    </source>
</reference>
<evidence type="ECO:0000259" key="5">
    <source>
        <dbReference type="Pfam" id="PF13490"/>
    </source>
</evidence>
<evidence type="ECO:0000256" key="2">
    <source>
        <dbReference type="ARBA" id="ARBA00023163"/>
    </source>
</evidence>
<gene>
    <name evidence="6" type="ORF">BJ994_002090</name>
</gene>
<protein>
    <submittedName>
        <fullName evidence="6">Anti-sigma factor RsiW</fullName>
    </submittedName>
</protein>
<feature type="domain" description="Putative zinc-finger" evidence="5">
    <location>
        <begin position="8"/>
        <end position="34"/>
    </location>
</feature>
<dbReference type="EMBL" id="JAATJL010000001">
    <property type="protein sequence ID" value="NJC23014.1"/>
    <property type="molecule type" value="Genomic_DNA"/>
</dbReference>
<evidence type="ECO:0000256" key="1">
    <source>
        <dbReference type="ARBA" id="ARBA00023015"/>
    </source>
</evidence>
<sequence>MRHPTRFLTDYVAGELGPVRQRAIEKHLLQCRQCSHAVEQEASVRHRLQNAATPDPSADLCERILLQASDDSNAAGGPSARPGSEREQGHRVLNPSFAHRHRTALAIGGGMAVVTAATLTAAYALGSEIQPDEFVAAGGTAAVSNSWESIAAQTPASLSEPEIEQLRDDGWFCPELKTMGFNLIGAEALTVDGRPTLQLKLDDGEHTLTIFEQRGQSSGAADAVPVNGATGNTVVEDGFEEVGGTQRTVWVHPGRSWQLVIDSGSVTYTVVSTLPIADMPRTVSQLMLTEHSQLAYSRPDTPDDPLSRILRGLEKLARPSP</sequence>
<keyword evidence="4" id="KW-1133">Transmembrane helix</keyword>
<dbReference type="InterPro" id="IPR041916">
    <property type="entry name" value="Anti_sigma_zinc_sf"/>
</dbReference>
<evidence type="ECO:0000256" key="4">
    <source>
        <dbReference type="SAM" id="Phobius"/>
    </source>
</evidence>
<keyword evidence="7" id="KW-1185">Reference proteome</keyword>
<comment type="caution">
    <text evidence="6">The sequence shown here is derived from an EMBL/GenBank/DDBJ whole genome shotgun (WGS) entry which is preliminary data.</text>
</comment>
<dbReference type="RefSeq" id="WP_167993922.1">
    <property type="nucleotide sequence ID" value="NZ_JAATJL010000001.1"/>
</dbReference>
<dbReference type="Gene3D" id="1.10.10.1320">
    <property type="entry name" value="Anti-sigma factor, zinc-finger domain"/>
    <property type="match status" value="1"/>
</dbReference>
<evidence type="ECO:0000313" key="6">
    <source>
        <dbReference type="EMBL" id="NJC23014.1"/>
    </source>
</evidence>
<keyword evidence="4" id="KW-0472">Membrane</keyword>
<keyword evidence="4" id="KW-0812">Transmembrane</keyword>
<evidence type="ECO:0000313" key="7">
    <source>
        <dbReference type="Proteomes" id="UP000547458"/>
    </source>
</evidence>
<dbReference type="AlphaFoldDB" id="A0A846RRG0"/>